<keyword evidence="3" id="KW-0378">Hydrolase</keyword>
<dbReference type="PRINTS" id="PR00834">
    <property type="entry name" value="PROTEASES2C"/>
</dbReference>
<dbReference type="SMART" id="SM00228">
    <property type="entry name" value="PDZ"/>
    <property type="match status" value="1"/>
</dbReference>
<proteinExistence type="inferred from homology"/>
<comment type="caution">
    <text evidence="6">The sequence shown here is derived from an EMBL/GenBank/DDBJ whole genome shotgun (WGS) entry which is preliminary data.</text>
</comment>
<dbReference type="InterPro" id="IPR036034">
    <property type="entry name" value="PDZ_sf"/>
</dbReference>
<keyword evidence="4" id="KW-1133">Transmembrane helix</keyword>
<dbReference type="PANTHER" id="PTHR43343">
    <property type="entry name" value="PEPTIDASE S12"/>
    <property type="match status" value="1"/>
</dbReference>
<dbReference type="GO" id="GO:0006508">
    <property type="term" value="P:proteolysis"/>
    <property type="evidence" value="ECO:0007669"/>
    <property type="project" value="UniProtKB-KW"/>
</dbReference>
<evidence type="ECO:0000313" key="7">
    <source>
        <dbReference type="Proteomes" id="UP000177941"/>
    </source>
</evidence>
<dbReference type="AlphaFoldDB" id="A0A1G1XBD4"/>
<dbReference type="InterPro" id="IPR051201">
    <property type="entry name" value="Chloro_Bact_Ser_Proteases"/>
</dbReference>
<dbReference type="InterPro" id="IPR001478">
    <property type="entry name" value="PDZ"/>
</dbReference>
<keyword evidence="4" id="KW-0812">Transmembrane</keyword>
<name>A0A1G1XBD4_9BACT</name>
<protein>
    <recommendedName>
        <fullName evidence="5">PDZ domain-containing protein</fullName>
    </recommendedName>
</protein>
<keyword evidence="2" id="KW-0645">Protease</keyword>
<dbReference type="PROSITE" id="PS50106">
    <property type="entry name" value="PDZ"/>
    <property type="match status" value="1"/>
</dbReference>
<dbReference type="InterPro" id="IPR043504">
    <property type="entry name" value="Peptidase_S1_PA_chymotrypsin"/>
</dbReference>
<accession>A0A1G1XBD4</accession>
<evidence type="ECO:0000256" key="3">
    <source>
        <dbReference type="ARBA" id="ARBA00022801"/>
    </source>
</evidence>
<evidence type="ECO:0000259" key="5">
    <source>
        <dbReference type="PROSITE" id="PS50106"/>
    </source>
</evidence>
<reference evidence="6 7" key="1">
    <citation type="journal article" date="2016" name="Nat. Commun.">
        <title>Thousands of microbial genomes shed light on interconnected biogeochemical processes in an aquifer system.</title>
        <authorList>
            <person name="Anantharaman K."/>
            <person name="Brown C.T."/>
            <person name="Hug L.A."/>
            <person name="Sharon I."/>
            <person name="Castelle C.J."/>
            <person name="Probst A.J."/>
            <person name="Thomas B.C."/>
            <person name="Singh A."/>
            <person name="Wilkins M.J."/>
            <person name="Karaoz U."/>
            <person name="Brodie E.L."/>
            <person name="Williams K.H."/>
            <person name="Hubbard S.S."/>
            <person name="Banfield J.F."/>
        </authorList>
    </citation>
    <scope>NUCLEOTIDE SEQUENCE [LARGE SCALE GENOMIC DNA]</scope>
</reference>
<organism evidence="6 7">
    <name type="scientific">Candidatus Andersenbacteria bacterium RIFCSPHIGHO2_12_FULL_45_11b</name>
    <dbReference type="NCBI Taxonomy" id="1797282"/>
    <lineage>
        <taxon>Bacteria</taxon>
        <taxon>Candidatus Anderseniibacteriota</taxon>
    </lineage>
</organism>
<dbReference type="Pfam" id="PF13180">
    <property type="entry name" value="PDZ_2"/>
    <property type="match status" value="1"/>
</dbReference>
<evidence type="ECO:0000256" key="1">
    <source>
        <dbReference type="ARBA" id="ARBA00010541"/>
    </source>
</evidence>
<feature type="transmembrane region" description="Helical" evidence="4">
    <location>
        <begin position="6"/>
        <end position="26"/>
    </location>
</feature>
<dbReference type="InterPro" id="IPR001940">
    <property type="entry name" value="Peptidase_S1C"/>
</dbReference>
<dbReference type="GO" id="GO:0004252">
    <property type="term" value="F:serine-type endopeptidase activity"/>
    <property type="evidence" value="ECO:0007669"/>
    <property type="project" value="InterPro"/>
</dbReference>
<gene>
    <name evidence="6" type="ORF">A3E36_01265</name>
</gene>
<dbReference type="Proteomes" id="UP000177941">
    <property type="component" value="Unassembled WGS sequence"/>
</dbReference>
<sequence length="408" mass="43233">MQQKHFIILNIFSGALAGAVATGLLLQHPNILHRIFPKIPISPLMSAQDFSANTETIPDTREQQIITTVQQSQKAVVSIVISQDVPLYEQYFSQQNEGFFGNIFPQFNIQIPQLRQNGTQKQDVGGGSGFLVSADGLIITNRHVVNQDNAEYTVFLSDGSKHGAKVIAKDPVNDIAVLKIDGNNLPFLRFADSSSLQVGQTAIAIGNALGEFQNTVSAGIVSGLSRSITAGDTLSQPEQLDEVIQTDAAINPGNSGGPLLNLAGDVIGVNVAIVQGSQNIGFALPANIAQSVVTSVQKTGKISRAYLGVRYSNITPEIQQSNNLSVDYGALVLRGQNPQELAVVPGSPANKAGIVEGDIILEADGKKLDSTTSLASFVAKKQPGDSVTLKVLSKGKEKTVTVKLEEAL</sequence>
<dbReference type="InterPro" id="IPR009003">
    <property type="entry name" value="Peptidase_S1_PA"/>
</dbReference>
<keyword evidence="4" id="KW-0472">Membrane</keyword>
<dbReference type="Gene3D" id="2.40.10.10">
    <property type="entry name" value="Trypsin-like serine proteases"/>
    <property type="match status" value="2"/>
</dbReference>
<evidence type="ECO:0000256" key="4">
    <source>
        <dbReference type="SAM" id="Phobius"/>
    </source>
</evidence>
<dbReference type="SUPFAM" id="SSF50494">
    <property type="entry name" value="Trypsin-like serine proteases"/>
    <property type="match status" value="1"/>
</dbReference>
<dbReference type="Gene3D" id="2.30.42.10">
    <property type="match status" value="1"/>
</dbReference>
<dbReference type="PANTHER" id="PTHR43343:SF3">
    <property type="entry name" value="PROTEASE DO-LIKE 8, CHLOROPLASTIC"/>
    <property type="match status" value="1"/>
</dbReference>
<feature type="domain" description="PDZ" evidence="5">
    <location>
        <begin position="343"/>
        <end position="395"/>
    </location>
</feature>
<dbReference type="EMBL" id="MHHS01000016">
    <property type="protein sequence ID" value="OGY37211.1"/>
    <property type="molecule type" value="Genomic_DNA"/>
</dbReference>
<dbReference type="Pfam" id="PF13365">
    <property type="entry name" value="Trypsin_2"/>
    <property type="match status" value="1"/>
</dbReference>
<evidence type="ECO:0000256" key="2">
    <source>
        <dbReference type="ARBA" id="ARBA00022670"/>
    </source>
</evidence>
<dbReference type="SUPFAM" id="SSF50156">
    <property type="entry name" value="PDZ domain-like"/>
    <property type="match status" value="1"/>
</dbReference>
<evidence type="ECO:0000313" key="6">
    <source>
        <dbReference type="EMBL" id="OGY37211.1"/>
    </source>
</evidence>
<comment type="similarity">
    <text evidence="1">Belongs to the peptidase S1C family.</text>
</comment>